<protein>
    <submittedName>
        <fullName evidence="1">Uncharacterized protein</fullName>
    </submittedName>
</protein>
<dbReference type="Proteomes" id="UP001066276">
    <property type="component" value="Chromosome 7"/>
</dbReference>
<comment type="caution">
    <text evidence="1">The sequence shown here is derived from an EMBL/GenBank/DDBJ whole genome shotgun (WGS) entry which is preliminary data.</text>
</comment>
<dbReference type="EMBL" id="JANPWB010000011">
    <property type="protein sequence ID" value="KAJ1124618.1"/>
    <property type="molecule type" value="Genomic_DNA"/>
</dbReference>
<name>A0AAV7PFX1_PLEWA</name>
<sequence>MLTTRQTPPRLVHGAQRAPRSSRFLRLQKLEGPGLREAEESEEWAILGIPLWCKLDKFSCAGTEKALLGSDGFEYSITCSSKHATVG</sequence>
<proteinExistence type="predicted"/>
<dbReference type="AlphaFoldDB" id="A0AAV7PFX1"/>
<evidence type="ECO:0000313" key="2">
    <source>
        <dbReference type="Proteomes" id="UP001066276"/>
    </source>
</evidence>
<reference evidence="1" key="1">
    <citation type="journal article" date="2022" name="bioRxiv">
        <title>Sequencing and chromosome-scale assembly of the giantPleurodeles waltlgenome.</title>
        <authorList>
            <person name="Brown T."/>
            <person name="Elewa A."/>
            <person name="Iarovenko S."/>
            <person name="Subramanian E."/>
            <person name="Araus A.J."/>
            <person name="Petzold A."/>
            <person name="Susuki M."/>
            <person name="Suzuki K.-i.T."/>
            <person name="Hayashi T."/>
            <person name="Toyoda A."/>
            <person name="Oliveira C."/>
            <person name="Osipova E."/>
            <person name="Leigh N.D."/>
            <person name="Simon A."/>
            <person name="Yun M.H."/>
        </authorList>
    </citation>
    <scope>NUCLEOTIDE SEQUENCE</scope>
    <source>
        <strain evidence="1">20211129_DDA</strain>
        <tissue evidence="1">Liver</tissue>
    </source>
</reference>
<keyword evidence="2" id="KW-1185">Reference proteome</keyword>
<evidence type="ECO:0000313" key="1">
    <source>
        <dbReference type="EMBL" id="KAJ1124618.1"/>
    </source>
</evidence>
<accession>A0AAV7PFX1</accession>
<organism evidence="1 2">
    <name type="scientific">Pleurodeles waltl</name>
    <name type="common">Iberian ribbed newt</name>
    <dbReference type="NCBI Taxonomy" id="8319"/>
    <lineage>
        <taxon>Eukaryota</taxon>
        <taxon>Metazoa</taxon>
        <taxon>Chordata</taxon>
        <taxon>Craniata</taxon>
        <taxon>Vertebrata</taxon>
        <taxon>Euteleostomi</taxon>
        <taxon>Amphibia</taxon>
        <taxon>Batrachia</taxon>
        <taxon>Caudata</taxon>
        <taxon>Salamandroidea</taxon>
        <taxon>Salamandridae</taxon>
        <taxon>Pleurodelinae</taxon>
        <taxon>Pleurodeles</taxon>
    </lineage>
</organism>
<gene>
    <name evidence="1" type="ORF">NDU88_003067</name>
</gene>